<dbReference type="EMBL" id="AEVS01000075">
    <property type="protein sequence ID" value="EGA65099.1"/>
    <property type="molecule type" value="Genomic_DNA"/>
</dbReference>
<sequence>MMDMLSGGGGYSNSSSSSAKNGDFKGGSVGNVTFNNGTSAFKQAPNYQLYAVLALVALLVILLWKK</sequence>
<keyword evidence="2" id="KW-1133">Transmembrane helix</keyword>
<keyword evidence="4" id="KW-1185">Reference proteome</keyword>
<keyword evidence="2" id="KW-0812">Transmembrane</keyword>
<feature type="compositionally biased region" description="Gly residues" evidence="1">
    <location>
        <begin position="1"/>
        <end position="11"/>
    </location>
</feature>
<evidence type="ECO:0000256" key="2">
    <source>
        <dbReference type="SAM" id="Phobius"/>
    </source>
</evidence>
<organism evidence="3 4">
    <name type="scientific">Vibrio brasiliensis LMG 20546</name>
    <dbReference type="NCBI Taxonomy" id="945543"/>
    <lineage>
        <taxon>Bacteria</taxon>
        <taxon>Pseudomonadati</taxon>
        <taxon>Pseudomonadota</taxon>
        <taxon>Gammaproteobacteria</taxon>
        <taxon>Vibrionales</taxon>
        <taxon>Vibrionaceae</taxon>
        <taxon>Vibrio</taxon>
        <taxon>Vibrio oreintalis group</taxon>
    </lineage>
</organism>
<dbReference type="RefSeq" id="WP_006880069.1">
    <property type="nucleotide sequence ID" value="NZ_AEVS01000075.1"/>
</dbReference>
<keyword evidence="2" id="KW-0472">Membrane</keyword>
<feature type="transmembrane region" description="Helical" evidence="2">
    <location>
        <begin position="47"/>
        <end position="64"/>
    </location>
</feature>
<comment type="caution">
    <text evidence="3">The sequence shown here is derived from an EMBL/GenBank/DDBJ whole genome shotgun (WGS) entry which is preliminary data.</text>
</comment>
<name>E8LW45_9VIBR</name>
<evidence type="ECO:0000256" key="1">
    <source>
        <dbReference type="SAM" id="MobiDB-lite"/>
    </source>
</evidence>
<evidence type="ECO:0000313" key="3">
    <source>
        <dbReference type="EMBL" id="EGA65099.1"/>
    </source>
</evidence>
<feature type="region of interest" description="Disordered" evidence="1">
    <location>
        <begin position="1"/>
        <end position="22"/>
    </location>
</feature>
<gene>
    <name evidence="3" type="ORF">VIBR0546_09142</name>
</gene>
<proteinExistence type="predicted"/>
<dbReference type="Proteomes" id="UP000004371">
    <property type="component" value="Unassembled WGS sequence"/>
</dbReference>
<reference evidence="3 4" key="1">
    <citation type="journal article" date="2012" name="Int. J. Syst. Evol. Microbiol.">
        <title>Vibrio caribbeanicus sp. nov., isolated from the marine sponge Scleritoderma cyanea.</title>
        <authorList>
            <person name="Hoffmann M."/>
            <person name="Monday S.R."/>
            <person name="Allard M.W."/>
            <person name="Strain E.A."/>
            <person name="Whittaker P."/>
            <person name="Naum M."/>
            <person name="McCarthy P.J."/>
            <person name="Lopez J.V."/>
            <person name="Fischer M."/>
            <person name="Brown E.W."/>
        </authorList>
    </citation>
    <scope>NUCLEOTIDE SEQUENCE [LARGE SCALE GENOMIC DNA]</scope>
    <source>
        <strain evidence="3 4">LMG 20546</strain>
    </source>
</reference>
<dbReference type="STRING" id="945543.VIBR0546_09142"/>
<evidence type="ECO:0000313" key="4">
    <source>
        <dbReference type="Proteomes" id="UP000004371"/>
    </source>
</evidence>
<accession>E8LW45</accession>
<protein>
    <submittedName>
        <fullName evidence="3">Uncharacterized protein</fullName>
    </submittedName>
</protein>
<dbReference type="AlphaFoldDB" id="E8LW45"/>